<accession>A0AAD4T9F4</accession>
<comment type="caution">
    <text evidence="2">The sequence shown here is derived from an EMBL/GenBank/DDBJ whole genome shotgun (WGS) entry which is preliminary data.</text>
</comment>
<dbReference type="InterPro" id="IPR050317">
    <property type="entry name" value="Plant_Fungal_Acyltransferase"/>
</dbReference>
<keyword evidence="3" id="KW-1185">Reference proteome</keyword>
<comment type="similarity">
    <text evidence="1">Belongs to the plant acyltransferase family.</text>
</comment>
<dbReference type="AlphaFoldDB" id="A0AAD4T9F4"/>
<reference evidence="2" key="1">
    <citation type="submission" date="2022-04" db="EMBL/GenBank/DDBJ databases">
        <title>A functionally conserved STORR gene fusion in Papaver species that diverged 16.8 million years ago.</title>
        <authorList>
            <person name="Catania T."/>
        </authorList>
    </citation>
    <scope>NUCLEOTIDE SEQUENCE</scope>
    <source>
        <strain evidence="2">S-188037</strain>
    </source>
</reference>
<gene>
    <name evidence="2" type="ORF">MKW98_016456</name>
</gene>
<dbReference type="GO" id="GO:0016747">
    <property type="term" value="F:acyltransferase activity, transferring groups other than amino-acyl groups"/>
    <property type="evidence" value="ECO:0007669"/>
    <property type="project" value="TreeGrafter"/>
</dbReference>
<sequence length="427" mass="48251">MFVPLTVFDRLADDMHVPILYAYKPPNPSNALLEQGIRKALSEYREWAGRFGEDDNGQTLILLNDEGMSFIEASSNCTLEQAFPFATPTLLKLSPNFEGVEELALVQLTRFTCGSLVLSFSGHHIVADGKSVSLFLNAWGQACRGLDIHPRPLCNRNIFVPRDPFRIEFDHRSVEIVKRKISKYSIPLPYTEDDLVQQVLHCTPEFIAMIKSKASSSPSSSFSDVNGGHRPPYSTSVCLVAHLWKVITRVWRLADSQTTYAKISVNGRRRLMPRIPGEYFGNMVLWAFAETQGKNLCHESLSHTAEIIHKEVTKVDNNYYKSYIDFANKNLNDDGLTPRKADPLSVPSCWPNLEIQSWLGFTYNDVDFGVGKHFIYMPSFDPLEAETYLVPSVVGDGSINVYITLFQQHQARFTELFYNIYGISSAL</sequence>
<organism evidence="2 3">
    <name type="scientific">Papaver atlanticum</name>
    <dbReference type="NCBI Taxonomy" id="357466"/>
    <lineage>
        <taxon>Eukaryota</taxon>
        <taxon>Viridiplantae</taxon>
        <taxon>Streptophyta</taxon>
        <taxon>Embryophyta</taxon>
        <taxon>Tracheophyta</taxon>
        <taxon>Spermatophyta</taxon>
        <taxon>Magnoliopsida</taxon>
        <taxon>Ranunculales</taxon>
        <taxon>Papaveraceae</taxon>
        <taxon>Papaveroideae</taxon>
        <taxon>Papaver</taxon>
    </lineage>
</organism>
<evidence type="ECO:0000256" key="1">
    <source>
        <dbReference type="ARBA" id="ARBA00009861"/>
    </source>
</evidence>
<dbReference type="SUPFAM" id="SSF52777">
    <property type="entry name" value="CoA-dependent acyltransferases"/>
    <property type="match status" value="1"/>
</dbReference>
<protein>
    <submittedName>
        <fullName evidence="2">Uncharacterized protein</fullName>
    </submittedName>
</protein>
<dbReference type="Gene3D" id="3.30.559.10">
    <property type="entry name" value="Chloramphenicol acetyltransferase-like domain"/>
    <property type="match status" value="2"/>
</dbReference>
<dbReference type="PANTHER" id="PTHR31642:SF13">
    <property type="entry name" value="AGMATINE HYDROXYCINNAMOYLTRANSFERASE 1"/>
    <property type="match status" value="1"/>
</dbReference>
<dbReference type="Proteomes" id="UP001202328">
    <property type="component" value="Unassembled WGS sequence"/>
</dbReference>
<dbReference type="InterPro" id="IPR023213">
    <property type="entry name" value="CAT-like_dom_sf"/>
</dbReference>
<proteinExistence type="inferred from homology"/>
<evidence type="ECO:0000313" key="3">
    <source>
        <dbReference type="Proteomes" id="UP001202328"/>
    </source>
</evidence>
<dbReference type="EMBL" id="JAJJMB010004060">
    <property type="protein sequence ID" value="KAI3944226.1"/>
    <property type="molecule type" value="Genomic_DNA"/>
</dbReference>
<dbReference type="PANTHER" id="PTHR31642">
    <property type="entry name" value="TRICHOTHECENE 3-O-ACETYLTRANSFERASE"/>
    <property type="match status" value="1"/>
</dbReference>
<name>A0AAD4T9F4_9MAGN</name>
<dbReference type="Pfam" id="PF02458">
    <property type="entry name" value="Transferase"/>
    <property type="match status" value="1"/>
</dbReference>
<evidence type="ECO:0000313" key="2">
    <source>
        <dbReference type="EMBL" id="KAI3944226.1"/>
    </source>
</evidence>